<evidence type="ECO:0000256" key="8">
    <source>
        <dbReference type="ARBA" id="ARBA00022842"/>
    </source>
</evidence>
<evidence type="ECO:0000256" key="14">
    <source>
        <dbReference type="ARBA" id="ARBA00041592"/>
    </source>
</evidence>
<evidence type="ECO:0000256" key="2">
    <source>
        <dbReference type="ARBA" id="ARBA00005582"/>
    </source>
</evidence>
<keyword evidence="6" id="KW-0227">DNA damage</keyword>
<evidence type="ECO:0000256" key="13">
    <source>
        <dbReference type="ARBA" id="ARBA00040794"/>
    </source>
</evidence>
<evidence type="ECO:0000256" key="16">
    <source>
        <dbReference type="ARBA" id="ARBA00042798"/>
    </source>
</evidence>
<dbReference type="InterPro" id="IPR003561">
    <property type="entry name" value="Mutator_MutT"/>
</dbReference>
<keyword evidence="3" id="KW-0515">Mutator protein</keyword>
<evidence type="ECO:0000256" key="11">
    <source>
        <dbReference type="ARBA" id="ARBA00036904"/>
    </source>
</evidence>
<evidence type="ECO:0000259" key="19">
    <source>
        <dbReference type="PROSITE" id="PS51462"/>
    </source>
</evidence>
<dbReference type="GO" id="GO:0035539">
    <property type="term" value="F:8-oxo-7,8-dihydrodeoxyguanosine triphosphate pyrophosphatase activity"/>
    <property type="evidence" value="ECO:0007669"/>
    <property type="project" value="UniProtKB-EC"/>
</dbReference>
<name>A0A918XDP6_9GAMM</name>
<dbReference type="CDD" id="cd03425">
    <property type="entry name" value="NUDIX_MutT_NudA_like"/>
    <property type="match status" value="1"/>
</dbReference>
<dbReference type="GO" id="GO:0046872">
    <property type="term" value="F:metal ion binding"/>
    <property type="evidence" value="ECO:0007669"/>
    <property type="project" value="UniProtKB-KW"/>
</dbReference>
<dbReference type="PROSITE" id="PS00893">
    <property type="entry name" value="NUDIX_BOX"/>
    <property type="match status" value="1"/>
</dbReference>
<dbReference type="FunFam" id="3.90.79.10:FF:000014">
    <property type="entry name" value="8-oxo-dGTP diphosphatase MutT"/>
    <property type="match status" value="1"/>
</dbReference>
<evidence type="ECO:0000256" key="6">
    <source>
        <dbReference type="ARBA" id="ARBA00022763"/>
    </source>
</evidence>
<dbReference type="GO" id="GO:0006281">
    <property type="term" value="P:DNA repair"/>
    <property type="evidence" value="ECO:0007669"/>
    <property type="project" value="UniProtKB-KW"/>
</dbReference>
<feature type="binding site" evidence="17">
    <location>
        <position position="28"/>
    </location>
    <ligand>
        <name>8-oxo-dGTP</name>
        <dbReference type="ChEBI" id="CHEBI:77896"/>
    </ligand>
</feature>
<dbReference type="PANTHER" id="PTHR47707:SF1">
    <property type="entry name" value="NUDIX HYDROLASE FAMILY PROTEIN"/>
    <property type="match status" value="1"/>
</dbReference>
<sequence>MKRVHVAVGVIVNEQGQVLLTRRHNDAHQGGLWEFPGGKVEAGESVVDALARELAEELGISVLASRPLIEVSHDYGDKHVLLDVYLIEKFGGSPAGMEGQPMVWAPVTDLDGYEFPAANVPIVDSVVSTLA</sequence>
<comment type="cofactor">
    <cofactor evidence="1 18">
        <name>Mg(2+)</name>
        <dbReference type="ChEBI" id="CHEBI:18420"/>
    </cofactor>
</comment>
<keyword evidence="4" id="KW-0235">DNA replication</keyword>
<evidence type="ECO:0000256" key="1">
    <source>
        <dbReference type="ARBA" id="ARBA00001946"/>
    </source>
</evidence>
<evidence type="ECO:0000313" key="21">
    <source>
        <dbReference type="Proteomes" id="UP000644693"/>
    </source>
</evidence>
<comment type="similarity">
    <text evidence="2">Belongs to the Nudix hydrolase family.</text>
</comment>
<dbReference type="EMBL" id="BMYM01000001">
    <property type="protein sequence ID" value="GHD26024.1"/>
    <property type="molecule type" value="Genomic_DNA"/>
</dbReference>
<proteinExistence type="inferred from homology"/>
<evidence type="ECO:0000256" key="10">
    <source>
        <dbReference type="ARBA" id="ARBA00035861"/>
    </source>
</evidence>
<dbReference type="InterPro" id="IPR015797">
    <property type="entry name" value="NUDIX_hydrolase-like_dom_sf"/>
</dbReference>
<comment type="catalytic activity">
    <reaction evidence="10">
        <text>8-oxo-dGTP + H2O = 8-oxo-dGMP + diphosphate + H(+)</text>
        <dbReference type="Rhea" id="RHEA:31575"/>
        <dbReference type="ChEBI" id="CHEBI:15377"/>
        <dbReference type="ChEBI" id="CHEBI:15378"/>
        <dbReference type="ChEBI" id="CHEBI:33019"/>
        <dbReference type="ChEBI" id="CHEBI:63224"/>
        <dbReference type="ChEBI" id="CHEBI:77896"/>
        <dbReference type="EC" id="3.6.1.55"/>
    </reaction>
</comment>
<feature type="binding site" evidence="17">
    <location>
        <begin position="34"/>
        <end position="37"/>
    </location>
    <ligand>
        <name>8-oxo-dGTP</name>
        <dbReference type="ChEBI" id="CHEBI:77896"/>
    </ligand>
</feature>
<dbReference type="GO" id="GO:0044715">
    <property type="term" value="F:8-oxo-dGDP phosphatase activity"/>
    <property type="evidence" value="ECO:0007669"/>
    <property type="project" value="TreeGrafter"/>
</dbReference>
<evidence type="ECO:0000256" key="3">
    <source>
        <dbReference type="ARBA" id="ARBA00022457"/>
    </source>
</evidence>
<dbReference type="PRINTS" id="PR01401">
    <property type="entry name" value="MUTATORMUTT"/>
</dbReference>
<keyword evidence="9" id="KW-0234">DNA repair</keyword>
<dbReference type="RefSeq" id="WP_189474400.1">
    <property type="nucleotide sequence ID" value="NZ_BMYM01000001.1"/>
</dbReference>
<evidence type="ECO:0000256" key="4">
    <source>
        <dbReference type="ARBA" id="ARBA00022705"/>
    </source>
</evidence>
<evidence type="ECO:0000256" key="7">
    <source>
        <dbReference type="ARBA" id="ARBA00022801"/>
    </source>
</evidence>
<dbReference type="GO" id="GO:0008413">
    <property type="term" value="F:8-oxo-7,8-dihydroguanosine triphosphate pyrophosphatase activity"/>
    <property type="evidence" value="ECO:0007669"/>
    <property type="project" value="InterPro"/>
</dbReference>
<accession>A0A918XDP6</accession>
<keyword evidence="7" id="KW-0378">Hydrolase</keyword>
<reference evidence="20" key="2">
    <citation type="submission" date="2020-09" db="EMBL/GenBank/DDBJ databases">
        <authorList>
            <person name="Sun Q."/>
            <person name="Kim S."/>
        </authorList>
    </citation>
    <scope>NUCLEOTIDE SEQUENCE</scope>
    <source>
        <strain evidence="20">KCTC 23430</strain>
    </source>
</reference>
<dbReference type="InterPro" id="IPR029119">
    <property type="entry name" value="MutY_C"/>
</dbReference>
<dbReference type="GO" id="GO:0006260">
    <property type="term" value="P:DNA replication"/>
    <property type="evidence" value="ECO:0007669"/>
    <property type="project" value="UniProtKB-KW"/>
</dbReference>
<dbReference type="GO" id="GO:0044716">
    <property type="term" value="F:8-oxo-GDP phosphatase activity"/>
    <property type="evidence" value="ECO:0007669"/>
    <property type="project" value="TreeGrafter"/>
</dbReference>
<evidence type="ECO:0000256" key="18">
    <source>
        <dbReference type="PIRSR" id="PIRSR603561-2"/>
    </source>
</evidence>
<keyword evidence="21" id="KW-1185">Reference proteome</keyword>
<comment type="catalytic activity">
    <reaction evidence="11">
        <text>8-oxo-GTP + H2O = 8-oxo-GMP + diphosphate + H(+)</text>
        <dbReference type="Rhea" id="RHEA:67616"/>
        <dbReference type="ChEBI" id="CHEBI:15377"/>
        <dbReference type="ChEBI" id="CHEBI:15378"/>
        <dbReference type="ChEBI" id="CHEBI:33019"/>
        <dbReference type="ChEBI" id="CHEBI:143553"/>
        <dbReference type="ChEBI" id="CHEBI:145694"/>
    </reaction>
</comment>
<dbReference type="Gene3D" id="3.90.79.10">
    <property type="entry name" value="Nucleoside Triphosphate Pyrophosphohydrolase"/>
    <property type="match status" value="1"/>
</dbReference>
<dbReference type="Pfam" id="PF14815">
    <property type="entry name" value="NUDIX_4"/>
    <property type="match status" value="1"/>
</dbReference>
<dbReference type="InterPro" id="IPR020084">
    <property type="entry name" value="NUDIX_hydrolase_CS"/>
</dbReference>
<organism evidence="20 21">
    <name type="scientific">Parahalioglobus pacificus</name>
    <dbReference type="NCBI Taxonomy" id="930806"/>
    <lineage>
        <taxon>Bacteria</taxon>
        <taxon>Pseudomonadati</taxon>
        <taxon>Pseudomonadota</taxon>
        <taxon>Gammaproteobacteria</taxon>
        <taxon>Cellvibrionales</taxon>
        <taxon>Halieaceae</taxon>
        <taxon>Parahalioglobus</taxon>
    </lineage>
</organism>
<dbReference type="InterPro" id="IPR000086">
    <property type="entry name" value="NUDIX_hydrolase_dom"/>
</dbReference>
<dbReference type="Proteomes" id="UP000644693">
    <property type="component" value="Unassembled WGS sequence"/>
</dbReference>
<dbReference type="PROSITE" id="PS51462">
    <property type="entry name" value="NUDIX"/>
    <property type="match status" value="1"/>
</dbReference>
<dbReference type="EC" id="3.6.1.55" evidence="12"/>
<dbReference type="PRINTS" id="PR00502">
    <property type="entry name" value="NUDIXFAMILY"/>
</dbReference>
<evidence type="ECO:0000256" key="12">
    <source>
        <dbReference type="ARBA" id="ARBA00038905"/>
    </source>
</evidence>
<feature type="binding site" evidence="17">
    <location>
        <position position="23"/>
    </location>
    <ligand>
        <name>8-oxo-dGTP</name>
        <dbReference type="ChEBI" id="CHEBI:77896"/>
    </ligand>
</feature>
<dbReference type="NCBIfam" id="TIGR00586">
    <property type="entry name" value="mutt"/>
    <property type="match status" value="1"/>
</dbReference>
<evidence type="ECO:0000313" key="20">
    <source>
        <dbReference type="EMBL" id="GHD26024.1"/>
    </source>
</evidence>
<comment type="caution">
    <text evidence="20">The sequence shown here is derived from an EMBL/GenBank/DDBJ whole genome shotgun (WGS) entry which is preliminary data.</text>
</comment>
<evidence type="ECO:0000256" key="5">
    <source>
        <dbReference type="ARBA" id="ARBA00022723"/>
    </source>
</evidence>
<dbReference type="PANTHER" id="PTHR47707">
    <property type="entry name" value="8-OXO-DGTP DIPHOSPHATASE"/>
    <property type="match status" value="1"/>
</dbReference>
<dbReference type="SUPFAM" id="SSF55811">
    <property type="entry name" value="Nudix"/>
    <property type="match status" value="1"/>
</dbReference>
<dbReference type="AlphaFoldDB" id="A0A918XDP6"/>
<keyword evidence="5 18" id="KW-0479">Metal-binding</keyword>
<dbReference type="InterPro" id="IPR020476">
    <property type="entry name" value="Nudix_hydrolase"/>
</dbReference>
<feature type="domain" description="Nudix hydrolase" evidence="19">
    <location>
        <begin position="1"/>
        <end position="128"/>
    </location>
</feature>
<protein>
    <recommendedName>
        <fullName evidence="13">8-oxo-dGTP diphosphatase</fullName>
        <ecNumber evidence="12">3.6.1.55</ecNumber>
    </recommendedName>
    <alternativeName>
        <fullName evidence="16">7,8-dihydro-8-oxoguanine-triphosphatase</fullName>
    </alternativeName>
    <alternativeName>
        <fullName evidence="15">Mutator protein MutT</fullName>
    </alternativeName>
    <alternativeName>
        <fullName evidence="14">dGTP pyrophosphohydrolase</fullName>
    </alternativeName>
</protein>
<feature type="binding site" evidence="18">
    <location>
        <position position="37"/>
    </location>
    <ligand>
        <name>Mg(2+)</name>
        <dbReference type="ChEBI" id="CHEBI:18420"/>
    </ligand>
</feature>
<reference evidence="20" key="1">
    <citation type="journal article" date="2014" name="Int. J. Syst. Evol. Microbiol.">
        <title>Complete genome sequence of Corynebacterium casei LMG S-19264T (=DSM 44701T), isolated from a smear-ripened cheese.</title>
        <authorList>
            <consortium name="US DOE Joint Genome Institute (JGI-PGF)"/>
            <person name="Walter F."/>
            <person name="Albersmeier A."/>
            <person name="Kalinowski J."/>
            <person name="Ruckert C."/>
        </authorList>
    </citation>
    <scope>NUCLEOTIDE SEQUENCE</scope>
    <source>
        <strain evidence="20">KCTC 23430</strain>
    </source>
</reference>
<dbReference type="InterPro" id="IPR047127">
    <property type="entry name" value="MutT-like"/>
</dbReference>
<evidence type="ECO:0000256" key="9">
    <source>
        <dbReference type="ARBA" id="ARBA00023204"/>
    </source>
</evidence>
<gene>
    <name evidence="20" type="ORF">GCM10007053_02490</name>
</gene>
<keyword evidence="8 18" id="KW-0460">Magnesium</keyword>
<evidence type="ECO:0000256" key="15">
    <source>
        <dbReference type="ARBA" id="ARBA00041979"/>
    </source>
</evidence>
<feature type="binding site" evidence="17">
    <location>
        <position position="119"/>
    </location>
    <ligand>
        <name>8-oxo-dGTP</name>
        <dbReference type="ChEBI" id="CHEBI:77896"/>
    </ligand>
</feature>
<evidence type="ECO:0000256" key="17">
    <source>
        <dbReference type="PIRSR" id="PIRSR603561-1"/>
    </source>
</evidence>
<feature type="binding site" evidence="18">
    <location>
        <position position="57"/>
    </location>
    <ligand>
        <name>Mg(2+)</name>
        <dbReference type="ChEBI" id="CHEBI:18420"/>
    </ligand>
</feature>